<evidence type="ECO:0000256" key="1">
    <source>
        <dbReference type="SAM" id="Coils"/>
    </source>
</evidence>
<feature type="coiled-coil region" evidence="1">
    <location>
        <begin position="77"/>
        <end position="118"/>
    </location>
</feature>
<feature type="compositionally biased region" description="Low complexity" evidence="2">
    <location>
        <begin position="220"/>
        <end position="239"/>
    </location>
</feature>
<dbReference type="EC" id="2.1.1.107" evidence="4"/>
<evidence type="ECO:0000256" key="2">
    <source>
        <dbReference type="SAM" id="MobiDB-lite"/>
    </source>
</evidence>
<name>A0A4P6X0T0_HYDPS</name>
<keyword evidence="3" id="KW-0472">Membrane</keyword>
<dbReference type="EMBL" id="CP037867">
    <property type="protein sequence ID" value="QBM29747.1"/>
    <property type="molecule type" value="Genomic_DNA"/>
</dbReference>
<keyword evidence="3" id="KW-0812">Transmembrane</keyword>
<dbReference type="InterPro" id="IPR007470">
    <property type="entry name" value="HemX"/>
</dbReference>
<evidence type="ECO:0000313" key="4">
    <source>
        <dbReference type="EMBL" id="QBM29747.1"/>
    </source>
</evidence>
<dbReference type="AlphaFoldDB" id="A0A4P6X0T0"/>
<dbReference type="RefSeq" id="WP_133157519.1">
    <property type="nucleotide sequence ID" value="NZ_CP037867.1"/>
</dbReference>
<keyword evidence="4" id="KW-0489">Methyltransferase</keyword>
<evidence type="ECO:0000313" key="5">
    <source>
        <dbReference type="Proteomes" id="UP000293912"/>
    </source>
</evidence>
<dbReference type="Proteomes" id="UP000293912">
    <property type="component" value="Chromosome"/>
</dbReference>
<keyword evidence="4" id="KW-0808">Transferase</keyword>
<feature type="transmembrane region" description="Helical" evidence="3">
    <location>
        <begin position="35"/>
        <end position="56"/>
    </location>
</feature>
<dbReference type="PANTHER" id="PTHR38043:SF1">
    <property type="entry name" value="PROTEIN HEMX"/>
    <property type="match status" value="1"/>
</dbReference>
<dbReference type="GO" id="GO:0032259">
    <property type="term" value="P:methylation"/>
    <property type="evidence" value="ECO:0007669"/>
    <property type="project" value="UniProtKB-KW"/>
</dbReference>
<dbReference type="GO" id="GO:0004851">
    <property type="term" value="F:uroporphyrin-III C-methyltransferase activity"/>
    <property type="evidence" value="ECO:0007669"/>
    <property type="project" value="UniProtKB-EC"/>
</dbReference>
<protein>
    <submittedName>
        <fullName evidence="4">Uroporphyrinogen-III C-methyltransferase</fullName>
        <ecNumber evidence="4">2.1.1.107</ecNumber>
    </submittedName>
</protein>
<feature type="region of interest" description="Disordered" evidence="2">
    <location>
        <begin position="1"/>
        <end position="28"/>
    </location>
</feature>
<evidence type="ECO:0000256" key="3">
    <source>
        <dbReference type="SAM" id="Phobius"/>
    </source>
</evidence>
<dbReference type="Pfam" id="PF04375">
    <property type="entry name" value="HemX"/>
    <property type="match status" value="1"/>
</dbReference>
<gene>
    <name evidence="4" type="primary">hemX</name>
    <name evidence="4" type="ORF">HPF_18785</name>
</gene>
<proteinExistence type="predicted"/>
<dbReference type="PANTHER" id="PTHR38043">
    <property type="entry name" value="PROTEIN HEMX"/>
    <property type="match status" value="1"/>
</dbReference>
<dbReference type="KEGG" id="hpse:HPF_18785"/>
<keyword evidence="1" id="KW-0175">Coiled coil</keyword>
<reference evidence="4 5" key="1">
    <citation type="submission" date="2019-03" db="EMBL/GenBank/DDBJ databases">
        <authorList>
            <person name="Sebastian G."/>
            <person name="Baumann P."/>
            <person name="Ruckert C."/>
            <person name="Kalinowski J."/>
            <person name="Nebel B."/>
            <person name="Takors R."/>
            <person name="Blombach B."/>
        </authorList>
    </citation>
    <scope>NUCLEOTIDE SEQUENCE [LARGE SCALE GENOMIC DNA]</scope>
    <source>
        <strain evidence="4 5">DSM 1084</strain>
    </source>
</reference>
<keyword evidence="3" id="KW-1133">Transmembrane helix</keyword>
<sequence length="380" mass="41055">MSNDTPEPSPAAPTPVLPVVTTGSGSPAPARRGGVWLGALALLLAVLTLMMAGLLWQKVDFTQKELARRTQVSETQSSETRTVAAQAEAQVKELQARLAVAEVRLSEVSLQRSQLEELMLALSRSRDDNLVQDLESSLRLAQQQSQLTGSVQPLLAALQSADERIARAAQPRLNPVQRAIARDVQRIRSTSVADVPSLVQRLDELVQRVDQWPVPNDVGPRSPAARKASGSGSASTASANPAEPVAPAAGGWDRAVQTWSGFWSRVWEETTRSGRELVRVSRIDRPEAVLLAPEQAFFLRENLKLRLLNARLGLLARQMDAVQDDLKTIDAALARHFDTTAPDVAAAQAAVTQLRAELVLTEWPRPEESLAALAVAAGGR</sequence>
<keyword evidence="5" id="KW-1185">Reference proteome</keyword>
<organism evidence="4 5">
    <name type="scientific">Hydrogenophaga pseudoflava</name>
    <name type="common">Pseudomonas carboxydoflava</name>
    <dbReference type="NCBI Taxonomy" id="47421"/>
    <lineage>
        <taxon>Bacteria</taxon>
        <taxon>Pseudomonadati</taxon>
        <taxon>Pseudomonadota</taxon>
        <taxon>Betaproteobacteria</taxon>
        <taxon>Burkholderiales</taxon>
        <taxon>Comamonadaceae</taxon>
        <taxon>Hydrogenophaga</taxon>
    </lineage>
</organism>
<feature type="region of interest" description="Disordered" evidence="2">
    <location>
        <begin position="213"/>
        <end position="250"/>
    </location>
</feature>
<feature type="compositionally biased region" description="Pro residues" evidence="2">
    <location>
        <begin position="7"/>
        <end position="16"/>
    </location>
</feature>
<accession>A0A4P6X0T0</accession>